<evidence type="ECO:0000256" key="4">
    <source>
        <dbReference type="ARBA" id="ARBA00023136"/>
    </source>
</evidence>
<dbReference type="Gene3D" id="1.20.1070.10">
    <property type="entry name" value="Rhodopsin 7-helix transmembrane proteins"/>
    <property type="match status" value="1"/>
</dbReference>
<reference evidence="6 7" key="1">
    <citation type="submission" date="2023-04" db="EMBL/GenBank/DDBJ databases">
        <title>Genome of Basidiobolus ranarum AG-B5.</title>
        <authorList>
            <person name="Stajich J.E."/>
            <person name="Carter-House D."/>
            <person name="Gryganskyi A."/>
        </authorList>
    </citation>
    <scope>NUCLEOTIDE SEQUENCE [LARGE SCALE GENOMIC DNA]</scope>
    <source>
        <strain evidence="6 7">AG-B5</strain>
    </source>
</reference>
<evidence type="ECO:0000313" key="6">
    <source>
        <dbReference type="EMBL" id="KAK9701774.1"/>
    </source>
</evidence>
<name>A0ABR2VTQ4_9FUNG</name>
<feature type="transmembrane region" description="Helical" evidence="5">
    <location>
        <begin position="261"/>
        <end position="283"/>
    </location>
</feature>
<proteinExistence type="predicted"/>
<dbReference type="EMBL" id="JASJQH010007782">
    <property type="protein sequence ID" value="KAK9701774.1"/>
    <property type="molecule type" value="Genomic_DNA"/>
</dbReference>
<evidence type="ECO:0000256" key="5">
    <source>
        <dbReference type="SAM" id="Phobius"/>
    </source>
</evidence>
<comment type="subcellular location">
    <subcellularLocation>
        <location evidence="1">Membrane</location>
        <topology evidence="1">Multi-pass membrane protein</topology>
    </subcellularLocation>
</comment>
<evidence type="ECO:0000256" key="2">
    <source>
        <dbReference type="ARBA" id="ARBA00022692"/>
    </source>
</evidence>
<protein>
    <recommendedName>
        <fullName evidence="8">G protein-coupled receptor</fullName>
    </recommendedName>
</protein>
<feature type="transmembrane region" description="Helical" evidence="5">
    <location>
        <begin position="295"/>
        <end position="321"/>
    </location>
</feature>
<sequence>MAALDVIETVVRWASFLSAALVLLIIFLLSRYRSSLVDRVSIYIISAIAILDLISMMMEEISSHQVVTLLLPGCSFVRIIIQITDLLIATLTFCLALNMYAVIVRGKRGFGRTKWYFITSIIFTVCVVMAEVISILASNNTCDAPTLSTNLSKSLAHLYLGEYIWIILSVLLASLLISVVHIRLPKKTAEEQQPWALASNNTRSRVRSPQMIQSIAGQTSPHFNRSISGGKSPRHTARTPSFIISTQAAINDEIRRTARRIVGYILVVGITQIPRLIAITYLLVYPSTTSPLLSIIEIISAMSGILHGLIFCFDPALGFMLPFRDRLCMRETAWLYLENSVRFQDVDEHVHQLQII</sequence>
<feature type="transmembrane region" description="Helical" evidence="5">
    <location>
        <begin position="163"/>
        <end position="182"/>
    </location>
</feature>
<feature type="transmembrane region" description="Helical" evidence="5">
    <location>
        <begin position="42"/>
        <end position="59"/>
    </location>
</feature>
<evidence type="ECO:0000256" key="1">
    <source>
        <dbReference type="ARBA" id="ARBA00004141"/>
    </source>
</evidence>
<feature type="transmembrane region" description="Helical" evidence="5">
    <location>
        <begin position="115"/>
        <end position="137"/>
    </location>
</feature>
<dbReference type="PANTHER" id="PTHR23112">
    <property type="entry name" value="G PROTEIN-COUPLED RECEPTOR 157-RELATED"/>
    <property type="match status" value="1"/>
</dbReference>
<keyword evidence="7" id="KW-1185">Reference proteome</keyword>
<evidence type="ECO:0008006" key="8">
    <source>
        <dbReference type="Google" id="ProtNLM"/>
    </source>
</evidence>
<dbReference type="PANTHER" id="PTHR23112:SF0">
    <property type="entry name" value="TRANSMEMBRANE PROTEIN 116"/>
    <property type="match status" value="1"/>
</dbReference>
<accession>A0ABR2VTQ4</accession>
<keyword evidence="4 5" id="KW-0472">Membrane</keyword>
<keyword evidence="2 5" id="KW-0812">Transmembrane</keyword>
<gene>
    <name evidence="6" type="ORF">K7432_011565</name>
</gene>
<dbReference type="Proteomes" id="UP001479436">
    <property type="component" value="Unassembled WGS sequence"/>
</dbReference>
<evidence type="ECO:0000256" key="3">
    <source>
        <dbReference type="ARBA" id="ARBA00022989"/>
    </source>
</evidence>
<keyword evidence="3 5" id="KW-1133">Transmembrane helix</keyword>
<comment type="caution">
    <text evidence="6">The sequence shown here is derived from an EMBL/GenBank/DDBJ whole genome shotgun (WGS) entry which is preliminary data.</text>
</comment>
<evidence type="ECO:0000313" key="7">
    <source>
        <dbReference type="Proteomes" id="UP001479436"/>
    </source>
</evidence>
<feature type="transmembrane region" description="Helical" evidence="5">
    <location>
        <begin position="79"/>
        <end position="103"/>
    </location>
</feature>
<organism evidence="6 7">
    <name type="scientific">Basidiobolus ranarum</name>
    <dbReference type="NCBI Taxonomy" id="34480"/>
    <lineage>
        <taxon>Eukaryota</taxon>
        <taxon>Fungi</taxon>
        <taxon>Fungi incertae sedis</taxon>
        <taxon>Zoopagomycota</taxon>
        <taxon>Entomophthoromycotina</taxon>
        <taxon>Basidiobolomycetes</taxon>
        <taxon>Basidiobolales</taxon>
        <taxon>Basidiobolaceae</taxon>
        <taxon>Basidiobolus</taxon>
    </lineage>
</organism>
<feature type="transmembrane region" description="Helical" evidence="5">
    <location>
        <begin position="12"/>
        <end position="30"/>
    </location>
</feature>